<dbReference type="Pfam" id="PF08533">
    <property type="entry name" value="Glyco_hydro_42C"/>
    <property type="match status" value="1"/>
</dbReference>
<keyword evidence="4 6" id="KW-0378">Hydrolase</keyword>
<keyword evidence="5 6" id="KW-0326">Glycosidase</keyword>
<comment type="similarity">
    <text evidence="2 6">Belongs to the glycosyl hydrolase 42 family.</text>
</comment>
<dbReference type="OrthoDB" id="9800974at2"/>
<dbReference type="Gene3D" id="3.40.50.880">
    <property type="match status" value="1"/>
</dbReference>
<evidence type="ECO:0000259" key="11">
    <source>
        <dbReference type="Pfam" id="PF08532"/>
    </source>
</evidence>
<keyword evidence="9" id="KW-0479">Metal-binding</keyword>
<feature type="active site" description="Proton donor" evidence="7">
    <location>
        <position position="162"/>
    </location>
</feature>
<dbReference type="InterPro" id="IPR029062">
    <property type="entry name" value="Class_I_gatase-like"/>
</dbReference>
<feature type="binding site" evidence="8">
    <location>
        <position position="161"/>
    </location>
    <ligand>
        <name>substrate</name>
    </ligand>
</feature>
<dbReference type="PIRSF" id="PIRSF001084">
    <property type="entry name" value="B-galactosidase"/>
    <property type="match status" value="1"/>
</dbReference>
<evidence type="ECO:0000256" key="4">
    <source>
        <dbReference type="ARBA" id="ARBA00022801"/>
    </source>
</evidence>
<dbReference type="Pfam" id="PF08532">
    <property type="entry name" value="Glyco_hydro_42M"/>
    <property type="match status" value="1"/>
</dbReference>
<evidence type="ECO:0000256" key="8">
    <source>
        <dbReference type="PIRSR" id="PIRSR001084-2"/>
    </source>
</evidence>
<evidence type="ECO:0000256" key="7">
    <source>
        <dbReference type="PIRSR" id="PIRSR001084-1"/>
    </source>
</evidence>
<evidence type="ECO:0000313" key="13">
    <source>
        <dbReference type="EMBL" id="PJJ55795.1"/>
    </source>
</evidence>
<evidence type="ECO:0000259" key="12">
    <source>
        <dbReference type="Pfam" id="PF08533"/>
    </source>
</evidence>
<dbReference type="Gene3D" id="2.60.40.1180">
    <property type="entry name" value="Golgi alpha-mannosidase II"/>
    <property type="match status" value="1"/>
</dbReference>
<dbReference type="InterPro" id="IPR003476">
    <property type="entry name" value="Glyco_hydro_42"/>
</dbReference>
<feature type="binding site" evidence="8">
    <location>
        <position position="327"/>
    </location>
    <ligand>
        <name>substrate</name>
    </ligand>
</feature>
<feature type="domain" description="Glycoside hydrolase family 42 N-terminal" evidence="10">
    <location>
        <begin position="26"/>
        <end position="396"/>
    </location>
</feature>
<dbReference type="EC" id="3.2.1.23" evidence="3 6"/>
<dbReference type="Gene3D" id="3.20.20.80">
    <property type="entry name" value="Glycosidases"/>
    <property type="match status" value="1"/>
</dbReference>
<name>A0A2M9BCW9_9MICO</name>
<dbReference type="GO" id="GO:0006012">
    <property type="term" value="P:galactose metabolic process"/>
    <property type="evidence" value="ECO:0007669"/>
    <property type="project" value="InterPro"/>
</dbReference>
<keyword evidence="14" id="KW-1185">Reference proteome</keyword>
<keyword evidence="9" id="KW-0862">Zinc</keyword>
<dbReference type="SUPFAM" id="SSF51445">
    <property type="entry name" value="(Trans)glycosidases"/>
    <property type="match status" value="1"/>
</dbReference>
<dbReference type="GO" id="GO:0004565">
    <property type="term" value="F:beta-galactosidase activity"/>
    <property type="evidence" value="ECO:0007669"/>
    <property type="project" value="UniProtKB-EC"/>
</dbReference>
<comment type="caution">
    <text evidence="13">The sequence shown here is derived from an EMBL/GenBank/DDBJ whole genome shotgun (WGS) entry which is preliminary data.</text>
</comment>
<feature type="domain" description="Beta-galactosidase trimerisation" evidence="11">
    <location>
        <begin position="407"/>
        <end position="611"/>
    </location>
</feature>
<dbReference type="InterPro" id="IPR013739">
    <property type="entry name" value="Beta_galactosidase_C"/>
</dbReference>
<feature type="binding site" evidence="8">
    <location>
        <position position="123"/>
    </location>
    <ligand>
        <name>substrate</name>
    </ligand>
</feature>
<dbReference type="PANTHER" id="PTHR36447:SF1">
    <property type="entry name" value="BETA-GALACTOSIDASE GANA"/>
    <property type="match status" value="1"/>
</dbReference>
<gene>
    <name evidence="13" type="ORF">CLV54_3149</name>
</gene>
<dbReference type="GO" id="GO:0009341">
    <property type="term" value="C:beta-galactosidase complex"/>
    <property type="evidence" value="ECO:0007669"/>
    <property type="project" value="InterPro"/>
</dbReference>
<accession>A0A2M9BCW9</accession>
<dbReference type="AlphaFoldDB" id="A0A2M9BCW9"/>
<comment type="catalytic activity">
    <reaction evidence="1 6">
        <text>Hydrolysis of terminal non-reducing beta-D-galactose residues in beta-D-galactosides.</text>
        <dbReference type="EC" id="3.2.1.23"/>
    </reaction>
</comment>
<reference evidence="13 14" key="1">
    <citation type="submission" date="2017-11" db="EMBL/GenBank/DDBJ databases">
        <title>Genomic Encyclopedia of Archaeal and Bacterial Type Strains, Phase II (KMG-II): From Individual Species to Whole Genera.</title>
        <authorList>
            <person name="Goeker M."/>
        </authorList>
    </citation>
    <scope>NUCLEOTIDE SEQUENCE [LARGE SCALE GENOMIC DNA]</scope>
    <source>
        <strain evidence="13 14">DSM 25625</strain>
    </source>
</reference>
<evidence type="ECO:0000256" key="2">
    <source>
        <dbReference type="ARBA" id="ARBA00005940"/>
    </source>
</evidence>
<dbReference type="InterPro" id="IPR013780">
    <property type="entry name" value="Glyco_hydro_b"/>
</dbReference>
<proteinExistence type="inferred from homology"/>
<organism evidence="13 14">
    <name type="scientific">Compostimonas suwonensis</name>
    <dbReference type="NCBI Taxonomy" id="1048394"/>
    <lineage>
        <taxon>Bacteria</taxon>
        <taxon>Bacillati</taxon>
        <taxon>Actinomycetota</taxon>
        <taxon>Actinomycetes</taxon>
        <taxon>Micrococcales</taxon>
        <taxon>Microbacteriaceae</taxon>
        <taxon>Compostimonas</taxon>
    </lineage>
</organism>
<evidence type="ECO:0000256" key="5">
    <source>
        <dbReference type="ARBA" id="ARBA00023295"/>
    </source>
</evidence>
<feature type="active site" description="Nucleophile" evidence="7">
    <location>
        <position position="319"/>
    </location>
</feature>
<dbReference type="EMBL" id="PGFB01000005">
    <property type="protein sequence ID" value="PJJ55795.1"/>
    <property type="molecule type" value="Genomic_DNA"/>
</dbReference>
<dbReference type="GO" id="GO:0046872">
    <property type="term" value="F:metal ion binding"/>
    <property type="evidence" value="ECO:0007669"/>
    <property type="project" value="UniProtKB-KW"/>
</dbReference>
<dbReference type="InterPro" id="IPR013738">
    <property type="entry name" value="Beta_galactosidase_Trimer"/>
</dbReference>
<evidence type="ECO:0000256" key="3">
    <source>
        <dbReference type="ARBA" id="ARBA00012756"/>
    </source>
</evidence>
<evidence type="ECO:0000259" key="10">
    <source>
        <dbReference type="Pfam" id="PF02449"/>
    </source>
</evidence>
<evidence type="ECO:0000256" key="1">
    <source>
        <dbReference type="ARBA" id="ARBA00001412"/>
    </source>
</evidence>
<dbReference type="Pfam" id="PF02449">
    <property type="entry name" value="Glyco_hydro_42"/>
    <property type="match status" value="1"/>
</dbReference>
<dbReference type="SUPFAM" id="SSF52317">
    <property type="entry name" value="Class I glutamine amidotransferase-like"/>
    <property type="match status" value="1"/>
</dbReference>
<protein>
    <recommendedName>
        <fullName evidence="3 6">Beta-galactosidase</fullName>
        <shortName evidence="6">Beta-gal</shortName>
        <ecNumber evidence="3 6">3.2.1.23</ecNumber>
    </recommendedName>
</protein>
<feature type="binding site" evidence="9">
    <location>
        <position position="170"/>
    </location>
    <ligand>
        <name>Zn(2+)</name>
        <dbReference type="ChEBI" id="CHEBI:29105"/>
    </ligand>
</feature>
<evidence type="ECO:0000256" key="6">
    <source>
        <dbReference type="PIRNR" id="PIRNR001084"/>
    </source>
</evidence>
<evidence type="ECO:0000313" key="14">
    <source>
        <dbReference type="Proteomes" id="UP000230161"/>
    </source>
</evidence>
<dbReference type="InterPro" id="IPR013529">
    <property type="entry name" value="Glyco_hydro_42_N"/>
</dbReference>
<feature type="domain" description="Beta-galactosidase C-terminal" evidence="12">
    <location>
        <begin position="620"/>
        <end position="675"/>
    </location>
</feature>
<evidence type="ECO:0000256" key="9">
    <source>
        <dbReference type="PIRSR" id="PIRSR001084-3"/>
    </source>
</evidence>
<dbReference type="InterPro" id="IPR017853">
    <property type="entry name" value="GH"/>
</dbReference>
<dbReference type="CDD" id="cd03143">
    <property type="entry name" value="A4_beta-galactosidase_middle_domain"/>
    <property type="match status" value="1"/>
</dbReference>
<dbReference type="PANTHER" id="PTHR36447">
    <property type="entry name" value="BETA-GALACTOSIDASE GANA"/>
    <property type="match status" value="1"/>
</dbReference>
<dbReference type="Proteomes" id="UP000230161">
    <property type="component" value="Unassembled WGS sequence"/>
</dbReference>
<sequence>MDTSRIRWPQNVVDRFGGEPLAYGGDYNPEQWDEEVWADDVRLMREAGVNLVTVGVFSWSMLQPAPDRWEFGWLDRILDLLHENEIAVDLATATASPPPWLTTLHPEVLPVDREGHTISIGGRQAWSPSSPVYREYSLRLVEQLANRYAQHPALALWHVSNELGGHNSRCYSDVSAAAFREWLRERYGTIEALNAAWLTAVWSQRYGDWSEILPPRLAWTEPNPAQQLDFDRFSSAQLQAQLRAEVGVLRRITPEVPITTNFILFDVAKNMDYTAWSSEIDIVSNDHYLSLGADPQIELAWSADRTRGMSPGRPWMLMETSPSAVSWRPVNTAKTRGQLRRNALAHVARGSDTVCFFQWRAARGGAERFHSAMLPHAGSGSRLFHEVTALGADLRALGELAGSTVTADCALIFSEEAWWASELDSHPHNGLSYPETSLAWYRALWKQHLTVDVVSPLADLSGYTLIVVPLLHLVTDEAVERLRRAAENGAQVVITYFSGIVDEHDQVRLGGYPGAFRELLGLHVEEFAPLMDGDSVDVAGPGWASTATRWHEEVFLDDAEAVASYSSGEFAGEPAVTRVGRGEGGAWYVSAGLDDAGVCAVVRAAADAAGVEPEIEAPEGVEAVVRRSGSAEYAFLINHTAADAVVGYEGTDLLDGSVHEHAVTVPAAGVRVIRRAS</sequence>